<reference evidence="1" key="1">
    <citation type="submission" date="2022-04" db="EMBL/GenBank/DDBJ databases">
        <title>Genome of the entomopathogenic fungus Entomophthora muscae.</title>
        <authorList>
            <person name="Elya C."/>
            <person name="Lovett B.R."/>
            <person name="Lee E."/>
            <person name="Macias A.M."/>
            <person name="Hajek A.E."/>
            <person name="De Bivort B.L."/>
            <person name="Kasson M.T."/>
            <person name="De Fine Licht H.H."/>
            <person name="Stajich J.E."/>
        </authorList>
    </citation>
    <scope>NUCLEOTIDE SEQUENCE</scope>
    <source>
        <strain evidence="1">Berkeley</strain>
    </source>
</reference>
<comment type="caution">
    <text evidence="1">The sequence shown here is derived from an EMBL/GenBank/DDBJ whole genome shotgun (WGS) entry which is preliminary data.</text>
</comment>
<dbReference type="EMBL" id="QTSX02000729">
    <property type="protein sequence ID" value="KAJ9086207.1"/>
    <property type="molecule type" value="Genomic_DNA"/>
</dbReference>
<organism evidence="1 2">
    <name type="scientific">Entomophthora muscae</name>
    <dbReference type="NCBI Taxonomy" id="34485"/>
    <lineage>
        <taxon>Eukaryota</taxon>
        <taxon>Fungi</taxon>
        <taxon>Fungi incertae sedis</taxon>
        <taxon>Zoopagomycota</taxon>
        <taxon>Entomophthoromycotina</taxon>
        <taxon>Entomophthoromycetes</taxon>
        <taxon>Entomophthorales</taxon>
        <taxon>Entomophthoraceae</taxon>
        <taxon>Entomophthora</taxon>
    </lineage>
</organism>
<protein>
    <submittedName>
        <fullName evidence="1">Uncharacterized protein</fullName>
    </submittedName>
</protein>
<sequence>MNLIYGIGCAVSGDTLYALGGNQGDVGRDLDLASRSTWNSFILKEPIGMNPSVASTEGGLYLVGGDDDPLGIHMRLFDAQEFELKQLHSIKSIQKGFPSRTSLVRNDLIPTEYISFGGDQTNMTLPGLREYDSVRGKWTLEFAHFNTQDHFAAFNKGFLYIISGQDHTTVHIYDVRTKLWSTEETKGDHPPQVQGLTTTYHKSHAYAVLDSSLFILDLLTLTWSSHKISGFTGRTHGCLAFYKDNLIHAFGSSSEKVDDTQWIDLQYMRLKEGTSPIPLLIAVGLIIGFGIVLLVMHVVKKRKKPQRLLPPQMLTQPVWADSVLSIDSDFTHYPEVDDEPNSIFIRRRTFSLPAYKQYVTSKVFPGVARSKCCHPKKLAQKPRPLVPIIDLNPMINHERVMAKKIESEQGADALHSIIPRFTAWVSNPDLIGDQVTPYGTTIGGICKSSKYKTQESHLIKMHTRTLSDNNSKQTTLV</sequence>
<keyword evidence="2" id="KW-1185">Reference proteome</keyword>
<proteinExistence type="predicted"/>
<dbReference type="Proteomes" id="UP001165960">
    <property type="component" value="Unassembled WGS sequence"/>
</dbReference>
<name>A0ACC2UIK6_9FUNG</name>
<evidence type="ECO:0000313" key="1">
    <source>
        <dbReference type="EMBL" id="KAJ9086207.1"/>
    </source>
</evidence>
<accession>A0ACC2UIK6</accession>
<gene>
    <name evidence="1" type="ORF">DSO57_1006718</name>
</gene>
<evidence type="ECO:0000313" key="2">
    <source>
        <dbReference type="Proteomes" id="UP001165960"/>
    </source>
</evidence>